<dbReference type="InterPro" id="IPR027417">
    <property type="entry name" value="P-loop_NTPase"/>
</dbReference>
<evidence type="ECO:0000313" key="4">
    <source>
        <dbReference type="EMBL" id="MDP9835414.1"/>
    </source>
</evidence>
<keyword evidence="1" id="KW-0175">Coiled coil</keyword>
<feature type="compositionally biased region" description="Basic and acidic residues" evidence="2">
    <location>
        <begin position="721"/>
        <end position="745"/>
    </location>
</feature>
<dbReference type="Gene3D" id="3.40.50.300">
    <property type="entry name" value="P-loop containing nucleotide triphosphate hydrolases"/>
    <property type="match status" value="2"/>
</dbReference>
<gene>
    <name evidence="4" type="ORF">J2T09_000155</name>
</gene>
<feature type="region of interest" description="Disordered" evidence="2">
    <location>
        <begin position="721"/>
        <end position="749"/>
    </location>
</feature>
<feature type="coiled-coil region" evidence="1">
    <location>
        <begin position="279"/>
        <end position="310"/>
    </location>
</feature>
<reference evidence="4 5" key="1">
    <citation type="submission" date="2023-07" db="EMBL/GenBank/DDBJ databases">
        <title>Sorghum-associated microbial communities from plants grown in Nebraska, USA.</title>
        <authorList>
            <person name="Schachtman D."/>
        </authorList>
    </citation>
    <scope>NUCLEOTIDE SEQUENCE [LARGE SCALE GENOMIC DNA]</scope>
    <source>
        <strain evidence="4 5">DS1307</strain>
    </source>
</reference>
<evidence type="ECO:0000256" key="2">
    <source>
        <dbReference type="SAM" id="MobiDB-lite"/>
    </source>
</evidence>
<dbReference type="Proteomes" id="UP001241472">
    <property type="component" value="Unassembled WGS sequence"/>
</dbReference>
<dbReference type="RefSeq" id="WP_306830025.1">
    <property type="nucleotide sequence ID" value="NZ_JAUSRF010000001.1"/>
</dbReference>
<dbReference type="InterPro" id="IPR038734">
    <property type="entry name" value="YhaN_AAA"/>
</dbReference>
<comment type="caution">
    <text evidence="4">The sequence shown here is derived from an EMBL/GenBank/DDBJ whole genome shotgun (WGS) entry which is preliminary data.</text>
</comment>
<dbReference type="EMBL" id="JAUSRF010000001">
    <property type="protein sequence ID" value="MDP9835414.1"/>
    <property type="molecule type" value="Genomic_DNA"/>
</dbReference>
<name>A0ABT9PNF0_9HYPH</name>
<evidence type="ECO:0000313" key="5">
    <source>
        <dbReference type="Proteomes" id="UP001241472"/>
    </source>
</evidence>
<dbReference type="PANTHER" id="PTHR41259">
    <property type="entry name" value="DOUBLE-STRAND BREAK REPAIR RAD50 ATPASE, PUTATIVE-RELATED"/>
    <property type="match status" value="1"/>
</dbReference>
<evidence type="ECO:0000259" key="3">
    <source>
        <dbReference type="Pfam" id="PF13514"/>
    </source>
</evidence>
<dbReference type="SUPFAM" id="SSF52540">
    <property type="entry name" value="P-loop containing nucleoside triphosphate hydrolases"/>
    <property type="match status" value="1"/>
</dbReference>
<feature type="coiled-coil region" evidence="1">
    <location>
        <begin position="497"/>
        <end position="524"/>
    </location>
</feature>
<evidence type="ECO:0000256" key="1">
    <source>
        <dbReference type="SAM" id="Coils"/>
    </source>
</evidence>
<proteinExistence type="predicted"/>
<accession>A0ABT9PNF0</accession>
<keyword evidence="5" id="KW-1185">Reference proteome</keyword>
<feature type="coiled-coil region" evidence="1">
    <location>
        <begin position="857"/>
        <end position="972"/>
    </location>
</feature>
<protein>
    <submittedName>
        <fullName evidence="4">Uncharacterized protein YhaN</fullName>
    </submittedName>
</protein>
<dbReference type="Pfam" id="PF13514">
    <property type="entry name" value="AAA_27"/>
    <property type="match status" value="1"/>
</dbReference>
<dbReference type="PANTHER" id="PTHR41259:SF1">
    <property type="entry name" value="DOUBLE-STRAND BREAK REPAIR RAD50 ATPASE, PUTATIVE-RELATED"/>
    <property type="match status" value="1"/>
</dbReference>
<organism evidence="4 5">
    <name type="scientific">Neorhizobium huautlense</name>
    <dbReference type="NCBI Taxonomy" id="67774"/>
    <lineage>
        <taxon>Bacteria</taxon>
        <taxon>Pseudomonadati</taxon>
        <taxon>Pseudomonadota</taxon>
        <taxon>Alphaproteobacteria</taxon>
        <taxon>Hyphomicrobiales</taxon>
        <taxon>Rhizobiaceae</taxon>
        <taxon>Rhizobium/Agrobacterium group</taxon>
        <taxon>Neorhizobium</taxon>
    </lineage>
</organism>
<sequence>MRLNRLDLTRYGKFTDHVIDFGKVPAGQPDLHIIYGLNEAGKSTTLAAYLDLLFGMHTQTPFNFLHPYSSMRIGAELDIDGATHELARLKQRSGSLIDGRGSPVNDALLVGALSGVTRDAYRTMFSLDDKSLEEGGNAIIQSKGELGELLFSASSGLAGLSKTLAAASEEAAGFHKKRSSSTKLAELKRALETLKTERNAIDTFATTYSSLNTAHETAKTAYDGAAAELAEARTRHAGLTRILTALPLSLQLTGLETGREQQTPLPRPPAEWFALLPQLVRDETRLQALLQEKDRVIEQVQREIDDIAVDEEARLIAVHAEMLADGVARFRSAENDLPRRRQSLAEQEGALARLLADLERPPHDDAEALLLPASTTAIIRDLIEKRSGIDVQLSTAERELKRSRDALERLREKEPAGQTSGEVPDDITLERLEATLSRLTSSDLPSRLALEERGRTQLQRNLENRMGMLSPWTGDMNALAATPNADARQIETWRSHAVAIDRRLNEHRARLREMETEQVTMQARLAAFNAGGAIDDTEARAARDERDAAWLAHLAKLDAQTARSFEEAMRRDDGVSAGRLSRAHELAELRQLTRKTAENNAAVEHQHDLLAEAEAEHVALAEKIGAILPDTSGIEMNALERIAAVESWTTRRAEALSAGAQLQQSQTDIIDIREELDGLCGALQAALLEAGARGLHQITPVELARGATDFISRIKAGAHERAAHEKSAADLSRDITERQRDREDAQLSADGWQETWRQTLSKTWLADHADSVAAIGKMLSELSKLPVILKDRQDLAQRVNAMERDQTQFRDEVSTLLRKLDDDGSMDDPLVIAGQLLDRLKTATREEQARATRHENLEKLKTERAELAGELAVHEAQKAKVTAYFGTDTLAAVETFLEQARERDRTETRIAELKAQIAQSLQMAHFEDAARQLADIDAVGIEREAEELSTRINDLTDRTRELYAEMTRARDKLDAVGGDDAVAQIEARRRTVLLEIEDAATRYLTLRTGILAAEQALHIYREKHRSSMMNRASEAFSLITGGNYSGLTTQIDGSSEILIGVGRDGGSKLAKEMSTGTQFQLYLALRLAGYEEFAAVRPSVPFIADDIMESFDDQRSEEVFRLLGEMSKVGQVIYLTHHRHLCDIAKTVVPQVKIHQLP</sequence>
<feature type="domain" description="YhaN AAA" evidence="3">
    <location>
        <begin position="1"/>
        <end position="202"/>
    </location>
</feature>